<dbReference type="EMBL" id="BJMH01000007">
    <property type="protein sequence ID" value="GEB32355.1"/>
    <property type="molecule type" value="Genomic_DNA"/>
</dbReference>
<dbReference type="Proteomes" id="UP000316882">
    <property type="component" value="Unassembled WGS sequence"/>
</dbReference>
<evidence type="ECO:0000259" key="2">
    <source>
        <dbReference type="PROSITE" id="PS50966"/>
    </source>
</evidence>
<dbReference type="PROSITE" id="PS50966">
    <property type="entry name" value="ZF_SWIM"/>
    <property type="match status" value="2"/>
</dbReference>
<feature type="domain" description="SWIM-type" evidence="2">
    <location>
        <begin position="40"/>
        <end position="91"/>
    </location>
</feature>
<dbReference type="AlphaFoldDB" id="A0A4Y3PHT7"/>
<keyword evidence="4" id="KW-1185">Reference proteome</keyword>
<keyword evidence="1" id="KW-0863">Zinc-finger</keyword>
<comment type="caution">
    <text evidence="3">The sequence shown here is derived from an EMBL/GenBank/DDBJ whole genome shotgun (WGS) entry which is preliminary data.</text>
</comment>
<gene>
    <name evidence="3" type="ORF">BPA01_19350</name>
</gene>
<dbReference type="STRING" id="54914.AV540_11935"/>
<feature type="domain" description="SWIM-type" evidence="2">
    <location>
        <begin position="164"/>
        <end position="198"/>
    </location>
</feature>
<evidence type="ECO:0000313" key="4">
    <source>
        <dbReference type="Proteomes" id="UP000316882"/>
    </source>
</evidence>
<proteinExistence type="predicted"/>
<sequence length="554" mass="62517">MADFKSDFQRWIGLCNEEYLIKYANKGLYNRACKEIEKGVTVSYEFMDDHVRCALSDDSVCLLYGDIERFSCSCPSDKICKHVILAIVAYATQHQPAAGMGDAGDEPAVFKPDFGWLLQLHPSDFLQAFTAAQIEEVLFRLEYGEALEVAETSFLTVTLQLQQVEVSFDQEADLSRAMCSCKAKGNCIHKLECLLRYRLVHEIDDREALQADITDVSYDAEVAAEARALLAEVLGIGLAKLPETVCTRFELLAIAAHNGNLPALEKDLRGIKGELGLFFQRHVKFSQDVLLDRLARVYLGLAALEKSERPELKKQLLGSFKSKYHTVPHLTLYALGANPWETRSGYKGVTYYFFSLADKRIYTYTEARPVYYEGTSFTYATSYKSKAPWGGLVTMEELSHSQVSLTSAKTNREQRLSSSDETKLVVLPRENIEELDLGETLCRDLAERMGEGAGVLFEQATEHVFLLPTKSVLQVFYEAATQQLIITVEAHDGESIPLVIPYQGEFDKTIRYLENNKRLLELRDVYWLVQVRGDELYPISMLQGKSLTSLKLDL</sequence>
<dbReference type="GO" id="GO:0008270">
    <property type="term" value="F:zinc ion binding"/>
    <property type="evidence" value="ECO:0007669"/>
    <property type="project" value="UniProtKB-KW"/>
</dbReference>
<name>A0A4Y3PHT7_BREPA</name>
<dbReference type="InterPro" id="IPR007527">
    <property type="entry name" value="Znf_SWIM"/>
</dbReference>
<accession>A0A4Y3PHT7</accession>
<reference evidence="3 4" key="1">
    <citation type="submission" date="2019-06" db="EMBL/GenBank/DDBJ databases">
        <title>Whole genome shotgun sequence of Brevibacillus parabrevis NBRC 12334.</title>
        <authorList>
            <person name="Hosoyama A."/>
            <person name="Uohara A."/>
            <person name="Ohji S."/>
            <person name="Ichikawa N."/>
        </authorList>
    </citation>
    <scope>NUCLEOTIDE SEQUENCE [LARGE SCALE GENOMIC DNA]</scope>
    <source>
        <strain evidence="3 4">NBRC 12334</strain>
    </source>
</reference>
<evidence type="ECO:0000256" key="1">
    <source>
        <dbReference type="PROSITE-ProRule" id="PRU00325"/>
    </source>
</evidence>
<protein>
    <recommendedName>
        <fullName evidence="2">SWIM-type domain-containing protein</fullName>
    </recommendedName>
</protein>
<evidence type="ECO:0000313" key="3">
    <source>
        <dbReference type="EMBL" id="GEB32355.1"/>
    </source>
</evidence>
<keyword evidence="1" id="KW-0479">Metal-binding</keyword>
<keyword evidence="1" id="KW-0862">Zinc</keyword>
<dbReference type="Pfam" id="PF04434">
    <property type="entry name" value="SWIM"/>
    <property type="match status" value="2"/>
</dbReference>
<dbReference type="RefSeq" id="WP_122963347.1">
    <property type="nucleotide sequence ID" value="NZ_BJMH01000007.1"/>
</dbReference>
<organism evidence="3 4">
    <name type="scientific">Brevibacillus parabrevis</name>
    <dbReference type="NCBI Taxonomy" id="54914"/>
    <lineage>
        <taxon>Bacteria</taxon>
        <taxon>Bacillati</taxon>
        <taxon>Bacillota</taxon>
        <taxon>Bacilli</taxon>
        <taxon>Bacillales</taxon>
        <taxon>Paenibacillaceae</taxon>
        <taxon>Brevibacillus</taxon>
    </lineage>
</organism>